<comment type="caution">
    <text evidence="2">The sequence shown here is derived from an EMBL/GenBank/DDBJ whole genome shotgun (WGS) entry which is preliminary data.</text>
</comment>
<proteinExistence type="predicted"/>
<reference evidence="2" key="1">
    <citation type="submission" date="2021-04" db="EMBL/GenBank/DDBJ databases">
        <authorList>
            <person name="Tunstrom K."/>
        </authorList>
    </citation>
    <scope>NUCLEOTIDE SEQUENCE</scope>
</reference>
<keyword evidence="3" id="KW-1185">Reference proteome</keyword>
<accession>A0A8S3X758</accession>
<sequence length="873" mass="98909">MATRSGRRLHSSFGNLEQPDLEPTVQSERKTRSKRQKENCDKLSAVLKKKAHYVHYPGDEIFNDPNENVIKSTRKLRRHTLKEQNIFTNSENSDDNIEVKKPKHTRRTKKFVEEIVSDVVHNDDPVIDEEHRNEIKAKQKVKKNKIKKQNIVTEQTENYDEVLKETVLKTKKKSKKKKSLKQPNSTKVEDLTELSKNTTLNNSIVSNESYHSAAGSPTRSNMCNGDIDDKTAEVEKSETVKTKVLLHGANKKSLTPKLSKSINSTFVKDSEDECGNLIDAIEKQTKLKRKLSANKTTFDKANNDSITNELPEFNGSWKKKLNTYEKLSLDSCDPRNKNTDIEKLISSSERKSLRLLSQSGNCSKRNLNSTFEKLSDKPKLNRTKSLDSTFDKESSIKLNSTYDKDQRNSSQKTDAINITFDKANNSHISINSDDSKAENNLYLAPELVESSIDESSIQNTPKNQIKETAAENINKMPKTPLKREGTFTMETTNVVETPKSKGTEIPTLVGTVTPKPKISVDRTPNRHKSVPSPGCTPFPNIKSSQKEKSVLNVTHSIEKSLRRSSVTEPISRTTKVMFCSPVNNCAAASQIKRKVIKSNLKGSNKSFVFDESLSEVARPATRKRSYTQSDAEDVRIKRSRLGEELQQSVDRLSRPRTFSAAAKFSEPSTPSKKTGTPSKTRPENKVTRTKLPNFAALHQKRFEKMESLDECQERKAKRARQLLTPTGSVNIIERISPKENVADSPKKASAKEPRKPDTPFRPKLLTLESLNPGYTRFGFKMNCDVNPFSVPSKIKVIKTKETQPNGVLIRQATLPSLTGKTFVRREAAKLTVMREKSFTEKRDVKRKENRTIIKGVRTNRRFELQMQMRNLNS</sequence>
<evidence type="ECO:0000313" key="2">
    <source>
        <dbReference type="EMBL" id="CAG5004605.1"/>
    </source>
</evidence>
<name>A0A8S3X758_PARAO</name>
<feature type="region of interest" description="Disordered" evidence="1">
    <location>
        <begin position="501"/>
        <end position="547"/>
    </location>
</feature>
<gene>
    <name evidence="2" type="ORF">PAPOLLO_LOCUS14419</name>
</gene>
<dbReference type="Proteomes" id="UP000691718">
    <property type="component" value="Unassembled WGS sequence"/>
</dbReference>
<evidence type="ECO:0000256" key="1">
    <source>
        <dbReference type="SAM" id="MobiDB-lite"/>
    </source>
</evidence>
<evidence type="ECO:0000313" key="3">
    <source>
        <dbReference type="Proteomes" id="UP000691718"/>
    </source>
</evidence>
<protein>
    <submittedName>
        <fullName evidence="2">(apollo) hypothetical protein</fullName>
    </submittedName>
</protein>
<feature type="region of interest" description="Disordered" evidence="1">
    <location>
        <begin position="734"/>
        <end position="764"/>
    </location>
</feature>
<feature type="compositionally biased region" description="Basic and acidic residues" evidence="1">
    <location>
        <begin position="735"/>
        <end position="760"/>
    </location>
</feature>
<feature type="compositionally biased region" description="Low complexity" evidence="1">
    <location>
        <begin position="667"/>
        <end position="679"/>
    </location>
</feature>
<feature type="region of interest" description="Disordered" evidence="1">
    <location>
        <begin position="1"/>
        <end position="39"/>
    </location>
</feature>
<organism evidence="2 3">
    <name type="scientific">Parnassius apollo</name>
    <name type="common">Apollo butterfly</name>
    <name type="synonym">Papilio apollo</name>
    <dbReference type="NCBI Taxonomy" id="110799"/>
    <lineage>
        <taxon>Eukaryota</taxon>
        <taxon>Metazoa</taxon>
        <taxon>Ecdysozoa</taxon>
        <taxon>Arthropoda</taxon>
        <taxon>Hexapoda</taxon>
        <taxon>Insecta</taxon>
        <taxon>Pterygota</taxon>
        <taxon>Neoptera</taxon>
        <taxon>Endopterygota</taxon>
        <taxon>Lepidoptera</taxon>
        <taxon>Glossata</taxon>
        <taxon>Ditrysia</taxon>
        <taxon>Papilionoidea</taxon>
        <taxon>Papilionidae</taxon>
        <taxon>Parnassiinae</taxon>
        <taxon>Parnassini</taxon>
        <taxon>Parnassius</taxon>
        <taxon>Parnassius</taxon>
    </lineage>
</organism>
<feature type="compositionally biased region" description="Basic residues" evidence="1">
    <location>
        <begin position="1"/>
        <end position="10"/>
    </location>
</feature>
<feature type="region of interest" description="Disordered" evidence="1">
    <location>
        <begin position="643"/>
        <end position="687"/>
    </location>
</feature>
<dbReference type="OrthoDB" id="6614499at2759"/>
<dbReference type="AlphaFoldDB" id="A0A8S3X758"/>
<dbReference type="EMBL" id="CAJQZP010000975">
    <property type="protein sequence ID" value="CAG5004605.1"/>
    <property type="molecule type" value="Genomic_DNA"/>
</dbReference>